<dbReference type="NCBIfam" id="NF003975">
    <property type="entry name" value="PRK05467.1-4"/>
    <property type="match status" value="1"/>
</dbReference>
<dbReference type="HAMAP" id="MF_00657">
    <property type="entry name" value="Hydroxyl_YbiX"/>
    <property type="match status" value="1"/>
</dbReference>
<dbReference type="GO" id="GO:0005506">
    <property type="term" value="F:iron ion binding"/>
    <property type="evidence" value="ECO:0007669"/>
    <property type="project" value="UniProtKB-UniRule"/>
</dbReference>
<feature type="binding site" evidence="7">
    <location>
        <position position="166"/>
    </location>
    <ligand>
        <name>2-oxoglutarate</name>
        <dbReference type="ChEBI" id="CHEBI:16810"/>
    </ligand>
</feature>
<evidence type="ECO:0000256" key="5">
    <source>
        <dbReference type="ARBA" id="ARBA00023002"/>
    </source>
</evidence>
<feature type="domain" description="Fe2OG dioxygenase" evidence="8">
    <location>
        <begin position="78"/>
        <end position="175"/>
    </location>
</feature>
<feature type="binding site" evidence="7">
    <location>
        <position position="98"/>
    </location>
    <ligand>
        <name>Fe cation</name>
        <dbReference type="ChEBI" id="CHEBI:24875"/>
    </ligand>
</feature>
<comment type="cofactor">
    <cofactor evidence="7">
        <name>Fe(2+)</name>
        <dbReference type="ChEBI" id="CHEBI:29033"/>
    </cofactor>
    <text evidence="7">Binds 1 Fe(2+) ion per subunit.</text>
</comment>
<dbReference type="GO" id="GO:0006879">
    <property type="term" value="P:intracellular iron ion homeostasis"/>
    <property type="evidence" value="ECO:0007669"/>
    <property type="project" value="TreeGrafter"/>
</dbReference>
<evidence type="ECO:0000256" key="3">
    <source>
        <dbReference type="ARBA" id="ARBA00022896"/>
    </source>
</evidence>
<evidence type="ECO:0000313" key="9">
    <source>
        <dbReference type="EMBL" id="GIL39115.1"/>
    </source>
</evidence>
<dbReference type="Pfam" id="PF18331">
    <property type="entry name" value="PKHD_C"/>
    <property type="match status" value="1"/>
</dbReference>
<evidence type="ECO:0000256" key="4">
    <source>
        <dbReference type="ARBA" id="ARBA00022964"/>
    </source>
</evidence>
<feature type="binding site" evidence="7">
    <location>
        <position position="156"/>
    </location>
    <ligand>
        <name>Fe cation</name>
        <dbReference type="ChEBI" id="CHEBI:24875"/>
    </ligand>
</feature>
<dbReference type="Gene3D" id="4.10.860.20">
    <property type="entry name" value="Rabenosyn, Rab binding domain"/>
    <property type="match status" value="1"/>
</dbReference>
<dbReference type="InterPro" id="IPR041097">
    <property type="entry name" value="PKHD_C"/>
</dbReference>
<dbReference type="RefSeq" id="WP_420242213.1">
    <property type="nucleotide sequence ID" value="NZ_BOPV01000001.1"/>
</dbReference>
<evidence type="ECO:0000256" key="2">
    <source>
        <dbReference type="ARBA" id="ARBA00022723"/>
    </source>
</evidence>
<reference evidence="9" key="1">
    <citation type="submission" date="2021-02" db="EMBL/GenBank/DDBJ databases">
        <title>Genome sequence of Rhodospirillales sp. strain TMPK1 isolated from soil.</title>
        <authorList>
            <person name="Nakai R."/>
            <person name="Kusada H."/>
            <person name="Tamaki H."/>
        </authorList>
    </citation>
    <scope>NUCLEOTIDE SEQUENCE</scope>
    <source>
        <strain evidence="9">TMPK1</strain>
    </source>
</reference>
<dbReference type="PANTHER" id="PTHR41536:SF1">
    <property type="entry name" value="PKHD-TYPE HYDROXYLASE YBIX"/>
    <property type="match status" value="1"/>
</dbReference>
<protein>
    <submittedName>
        <fullName evidence="9">PKHD-type hydroxylase</fullName>
    </submittedName>
</protein>
<keyword evidence="3 7" id="KW-0847">Vitamin C</keyword>
<evidence type="ECO:0000256" key="6">
    <source>
        <dbReference type="ARBA" id="ARBA00023004"/>
    </source>
</evidence>
<dbReference type="NCBIfam" id="NF003974">
    <property type="entry name" value="PRK05467.1-3"/>
    <property type="match status" value="1"/>
</dbReference>
<evidence type="ECO:0000256" key="7">
    <source>
        <dbReference type="HAMAP-Rule" id="MF_00657"/>
    </source>
</evidence>
<dbReference type="EMBL" id="BOPV01000001">
    <property type="protein sequence ID" value="GIL39115.1"/>
    <property type="molecule type" value="Genomic_DNA"/>
</dbReference>
<dbReference type="InterPro" id="IPR005123">
    <property type="entry name" value="Oxoglu/Fe-dep_dioxygenase_dom"/>
</dbReference>
<dbReference type="GO" id="GO:0031418">
    <property type="term" value="F:L-ascorbic acid binding"/>
    <property type="evidence" value="ECO:0007669"/>
    <property type="project" value="UniProtKB-KW"/>
</dbReference>
<dbReference type="InterPro" id="IPR023550">
    <property type="entry name" value="PKHD_hydroxylase"/>
</dbReference>
<dbReference type="InterPro" id="IPR006620">
    <property type="entry name" value="Pro_4_hyd_alph"/>
</dbReference>
<keyword evidence="2 7" id="KW-0479">Metal-binding</keyword>
<dbReference type="InterPro" id="IPR044862">
    <property type="entry name" value="Pro_4_hyd_alph_FE2OG_OXY"/>
</dbReference>
<keyword evidence="10" id="KW-1185">Reference proteome</keyword>
<gene>
    <name evidence="9" type="ORF">TMPK1_13520</name>
</gene>
<sequence length="224" mass="24493">MILCLDEVVSPAELRDAQAALVKLPFADGKSSAGWHASGVKANEQADAKNPGVQKLVQRLADRIASHPIFAAASLPAAFGPVMINRYRTGARYGRHVDDALMRAGTMRRSDLSFTLFLSDPESYDGGALLMHTAAGDETYRLPAGSMLLYPSTSLHSVEEVTRGERLAAVGWVQSLVRDPGQREILFDLDRARRAVFDKDGHSEPFELLAKSYANLLRSWAEPI</sequence>
<keyword evidence="6 7" id="KW-0408">Iron</keyword>
<dbReference type="AlphaFoldDB" id="A0A8S8XCV2"/>
<name>A0A8S8XCV2_9PROT</name>
<dbReference type="Proteomes" id="UP000681075">
    <property type="component" value="Unassembled WGS sequence"/>
</dbReference>
<dbReference type="Pfam" id="PF13640">
    <property type="entry name" value="2OG-FeII_Oxy_3"/>
    <property type="match status" value="1"/>
</dbReference>
<evidence type="ECO:0000259" key="8">
    <source>
        <dbReference type="PROSITE" id="PS51471"/>
    </source>
</evidence>
<evidence type="ECO:0000256" key="1">
    <source>
        <dbReference type="ARBA" id="ARBA00001961"/>
    </source>
</evidence>
<feature type="binding site" evidence="7">
    <location>
        <position position="96"/>
    </location>
    <ligand>
        <name>Fe cation</name>
        <dbReference type="ChEBI" id="CHEBI:24875"/>
    </ligand>
</feature>
<proteinExistence type="inferred from homology"/>
<keyword evidence="4 7" id="KW-0223">Dioxygenase</keyword>
<accession>A0A8S8XCV2</accession>
<dbReference type="GO" id="GO:0006974">
    <property type="term" value="P:DNA damage response"/>
    <property type="evidence" value="ECO:0007669"/>
    <property type="project" value="TreeGrafter"/>
</dbReference>
<dbReference type="PROSITE" id="PS51471">
    <property type="entry name" value="FE2OG_OXY"/>
    <property type="match status" value="1"/>
</dbReference>
<dbReference type="GO" id="GO:0016706">
    <property type="term" value="F:2-oxoglutarate-dependent dioxygenase activity"/>
    <property type="evidence" value="ECO:0007669"/>
    <property type="project" value="UniProtKB-UniRule"/>
</dbReference>
<evidence type="ECO:0000313" key="10">
    <source>
        <dbReference type="Proteomes" id="UP000681075"/>
    </source>
</evidence>
<keyword evidence="5 7" id="KW-0560">Oxidoreductase</keyword>
<dbReference type="PANTHER" id="PTHR41536">
    <property type="entry name" value="PKHD-TYPE HYDROXYLASE YBIX"/>
    <property type="match status" value="1"/>
</dbReference>
<organism evidence="9 10">
    <name type="scientific">Roseiterribacter gracilis</name>
    <dbReference type="NCBI Taxonomy" id="2812848"/>
    <lineage>
        <taxon>Bacteria</taxon>
        <taxon>Pseudomonadati</taxon>
        <taxon>Pseudomonadota</taxon>
        <taxon>Alphaproteobacteria</taxon>
        <taxon>Rhodospirillales</taxon>
        <taxon>Roseiterribacteraceae</taxon>
        <taxon>Roseiterribacter</taxon>
    </lineage>
</organism>
<dbReference type="Gene3D" id="2.60.120.620">
    <property type="entry name" value="q2cbj1_9rhob like domain"/>
    <property type="match status" value="1"/>
</dbReference>
<comment type="caution">
    <text evidence="9">The sequence shown here is derived from an EMBL/GenBank/DDBJ whole genome shotgun (WGS) entry which is preliminary data.</text>
</comment>
<comment type="cofactor">
    <cofactor evidence="1 7">
        <name>L-ascorbate</name>
        <dbReference type="ChEBI" id="CHEBI:38290"/>
    </cofactor>
</comment>
<dbReference type="SMART" id="SM00702">
    <property type="entry name" value="P4Hc"/>
    <property type="match status" value="1"/>
</dbReference>